<dbReference type="PANTHER" id="PTHR36836">
    <property type="entry name" value="COLANIC ACID BIOSYNTHESIS PROTEIN WCAK"/>
    <property type="match status" value="1"/>
</dbReference>
<keyword evidence="2" id="KW-0808">Transferase</keyword>
<dbReference type="InterPro" id="IPR007345">
    <property type="entry name" value="Polysacch_pyruvyl_Trfase"/>
</dbReference>
<dbReference type="EMBL" id="JACTVJ010000046">
    <property type="protein sequence ID" value="MBC9719531.1"/>
    <property type="molecule type" value="Genomic_DNA"/>
</dbReference>
<dbReference type="Proteomes" id="UP000642284">
    <property type="component" value="Unassembled WGS sequence"/>
</dbReference>
<dbReference type="Pfam" id="PF04230">
    <property type="entry name" value="PS_pyruv_trans"/>
    <property type="match status" value="1"/>
</dbReference>
<name>A0ABR7SY98_9ACTN</name>
<evidence type="ECO:0000313" key="2">
    <source>
        <dbReference type="EMBL" id="MBC9719531.1"/>
    </source>
</evidence>
<dbReference type="PANTHER" id="PTHR36836:SF1">
    <property type="entry name" value="COLANIC ACID BIOSYNTHESIS PROTEIN WCAK"/>
    <property type="match status" value="1"/>
</dbReference>
<protein>
    <submittedName>
        <fullName evidence="2">Polysaccharide pyruvyl transferase family protein</fullName>
    </submittedName>
</protein>
<organism evidence="2 3">
    <name type="scientific">Streptomyces polyasparticus</name>
    <dbReference type="NCBI Taxonomy" id="2767826"/>
    <lineage>
        <taxon>Bacteria</taxon>
        <taxon>Bacillati</taxon>
        <taxon>Actinomycetota</taxon>
        <taxon>Actinomycetes</taxon>
        <taxon>Kitasatosporales</taxon>
        <taxon>Streptomycetaceae</taxon>
        <taxon>Streptomyces</taxon>
    </lineage>
</organism>
<gene>
    <name evidence="2" type="ORF">H9Y04_44235</name>
</gene>
<comment type="caution">
    <text evidence="2">The sequence shown here is derived from an EMBL/GenBank/DDBJ whole genome shotgun (WGS) entry which is preliminary data.</text>
</comment>
<evidence type="ECO:0000313" key="3">
    <source>
        <dbReference type="Proteomes" id="UP000642284"/>
    </source>
</evidence>
<feature type="domain" description="Polysaccharide pyruvyl transferase" evidence="1">
    <location>
        <begin position="17"/>
        <end position="280"/>
    </location>
</feature>
<accession>A0ABR7SY98</accession>
<evidence type="ECO:0000259" key="1">
    <source>
        <dbReference type="Pfam" id="PF04230"/>
    </source>
</evidence>
<dbReference type="RefSeq" id="WP_187819935.1">
    <property type="nucleotide sequence ID" value="NZ_JACTVJ010000046.1"/>
</dbReference>
<dbReference type="SUPFAM" id="SSF53756">
    <property type="entry name" value="UDP-Glycosyltransferase/glycogen phosphorylase"/>
    <property type="match status" value="1"/>
</dbReference>
<reference evidence="2 3" key="1">
    <citation type="submission" date="2020-08" db="EMBL/GenBank/DDBJ databases">
        <title>Genemic of Streptomyces polyaspartic.</title>
        <authorList>
            <person name="Liu W."/>
        </authorList>
    </citation>
    <scope>NUCLEOTIDE SEQUENCE [LARGE SCALE GENOMIC DNA]</scope>
    <source>
        <strain evidence="2 3">TRM66268-LWL</strain>
    </source>
</reference>
<keyword evidence="3" id="KW-1185">Reference proteome</keyword>
<sequence>MNIRRHIIYLGWQGFQNFGDDLLYATWKVALGTPLRIQAPLTRRDYAAAAPRFFSQRVRTLSGERLVLLGGGTTVGFASWGAHARNAMTYYDAHALVVAGAGAASSDDTFALGLQRTDWAQWGALPNVALFGVRGPLTSEECQRHWRPAPVIGDPALLYTRYAMPLPTPAARPVVGVCLGASPVSRFSVEVVADAIRIYLAAHPGTTVRVVQLSPEDAGAAHNLVKALGNGTSAEIVAYSGDVHGMMQAIAGCSLLLSERLHGTVAGVACGIPTVPLAYASKCDDFWLSVSGERPALGVTANSHLIADELEKATEPGRIFSVASRTTALQDRLESAAEQLRRWHAGQQPAVGLGRYTERAEA</sequence>
<dbReference type="GO" id="GO:0016740">
    <property type="term" value="F:transferase activity"/>
    <property type="evidence" value="ECO:0007669"/>
    <property type="project" value="UniProtKB-KW"/>
</dbReference>
<proteinExistence type="predicted"/>